<evidence type="ECO:0000256" key="1">
    <source>
        <dbReference type="SAM" id="MobiDB-lite"/>
    </source>
</evidence>
<accession>A0AAJ0ACZ1</accession>
<dbReference type="RefSeq" id="XP_060425617.1">
    <property type="nucleotide sequence ID" value="XM_060575751.1"/>
</dbReference>
<evidence type="ECO:0000313" key="2">
    <source>
        <dbReference type="EMBL" id="KAK1671614.1"/>
    </source>
</evidence>
<dbReference type="AlphaFoldDB" id="A0AAJ0ACZ1"/>
<feature type="region of interest" description="Disordered" evidence="1">
    <location>
        <begin position="29"/>
        <end position="66"/>
    </location>
</feature>
<feature type="non-terminal residue" evidence="2">
    <location>
        <position position="1"/>
    </location>
</feature>
<protein>
    <submittedName>
        <fullName evidence="2">Uncharacterized protein</fullName>
    </submittedName>
</protein>
<name>A0AAJ0ACZ1_9PEZI</name>
<organism evidence="2 3">
    <name type="scientific">Colletotrichum godetiae</name>
    <dbReference type="NCBI Taxonomy" id="1209918"/>
    <lineage>
        <taxon>Eukaryota</taxon>
        <taxon>Fungi</taxon>
        <taxon>Dikarya</taxon>
        <taxon>Ascomycota</taxon>
        <taxon>Pezizomycotina</taxon>
        <taxon>Sordariomycetes</taxon>
        <taxon>Hypocreomycetidae</taxon>
        <taxon>Glomerellales</taxon>
        <taxon>Glomerellaceae</taxon>
        <taxon>Colletotrichum</taxon>
        <taxon>Colletotrichum acutatum species complex</taxon>
    </lineage>
</organism>
<evidence type="ECO:0000313" key="3">
    <source>
        <dbReference type="Proteomes" id="UP001224890"/>
    </source>
</evidence>
<keyword evidence="3" id="KW-1185">Reference proteome</keyword>
<dbReference type="Proteomes" id="UP001224890">
    <property type="component" value="Unassembled WGS sequence"/>
</dbReference>
<feature type="compositionally biased region" description="Basic and acidic residues" evidence="1">
    <location>
        <begin position="29"/>
        <end position="39"/>
    </location>
</feature>
<dbReference type="EMBL" id="JAHMHR010000045">
    <property type="protein sequence ID" value="KAK1671614.1"/>
    <property type="molecule type" value="Genomic_DNA"/>
</dbReference>
<dbReference type="GeneID" id="85460277"/>
<proteinExistence type="predicted"/>
<gene>
    <name evidence="2" type="ORF">BDP55DRAFT_675507</name>
</gene>
<reference evidence="2" key="1">
    <citation type="submission" date="2021-06" db="EMBL/GenBank/DDBJ databases">
        <title>Comparative genomics, transcriptomics and evolutionary studies reveal genomic signatures of adaptation to plant cell wall in hemibiotrophic fungi.</title>
        <authorList>
            <consortium name="DOE Joint Genome Institute"/>
            <person name="Baroncelli R."/>
            <person name="Diaz J.F."/>
            <person name="Benocci T."/>
            <person name="Peng M."/>
            <person name="Battaglia E."/>
            <person name="Haridas S."/>
            <person name="Andreopoulos W."/>
            <person name="Labutti K."/>
            <person name="Pangilinan J."/>
            <person name="Floch G.L."/>
            <person name="Makela M.R."/>
            <person name="Henrissat B."/>
            <person name="Grigoriev I.V."/>
            <person name="Crouch J.A."/>
            <person name="De Vries R.P."/>
            <person name="Sukno S.A."/>
            <person name="Thon M.R."/>
        </authorList>
    </citation>
    <scope>NUCLEOTIDE SEQUENCE</scope>
    <source>
        <strain evidence="2">CBS 193.32</strain>
    </source>
</reference>
<comment type="caution">
    <text evidence="2">The sequence shown here is derived from an EMBL/GenBank/DDBJ whole genome shotgun (WGS) entry which is preliminary data.</text>
</comment>
<sequence>INNSRDVRPFKMNRKVFQYDGIYIAPREAPKLNTQEKGKNLHHTPTPTRLANGPPTLPPKPMNSELSSTRHLKLFSQPRSLEASTKNFRRYISKQPTRLLRVTLLP</sequence>